<dbReference type="Proteomes" id="UP000011708">
    <property type="component" value="Chromosome"/>
</dbReference>
<dbReference type="EMBL" id="AGDW01000001">
    <property type="protein sequence ID" value="EMB34564.1"/>
    <property type="molecule type" value="Genomic_DNA"/>
</dbReference>
<name>M2CJX6_TREDN</name>
<organism evidence="2">
    <name type="scientific">Treponema denticola H1-T</name>
    <dbReference type="NCBI Taxonomy" id="999431"/>
    <lineage>
        <taxon>Bacteria</taxon>
        <taxon>Pseudomonadati</taxon>
        <taxon>Spirochaetota</taxon>
        <taxon>Spirochaetia</taxon>
        <taxon>Spirochaetales</taxon>
        <taxon>Treponemataceae</taxon>
        <taxon>Treponema</taxon>
    </lineage>
</organism>
<dbReference type="RefSeq" id="WP_002686798.1">
    <property type="nucleotide sequence ID" value="NZ_CM001794.1"/>
</dbReference>
<feature type="region of interest" description="Disordered" evidence="1">
    <location>
        <begin position="121"/>
        <end position="175"/>
    </location>
</feature>
<dbReference type="PATRIC" id="fig|999431.4.peg.106"/>
<sequence>MKQQAIFNLLKNTFGQNNLLTVPTLLVKKLKGDHCAALFLGQLIYWTGKGANPDGWIYKTYQEWEEELFIKKDKAMSIKKKLEELNLITTMVKKIGNTPVLHYKVNQETLIEFLLETREKEGDDKLEDKEHDTPSDNEEKSKSDEEPSDDTSYNQDQKEEETNGESGNFRKSEIPKVGKTHFPKSEIPTFQESGQNQLSISNINYIINYIHKLLSLSEPLSENLSEKNEREEEFLVITKKIHEVFFSCNIKPNTKFKDFLESDFITGITTLYDQKIYVSLETLLSSCENYAKVLALKREESTWWKAVLPFDRFCQNKIISKFLPENFNLEDFILEKERSKKAKDYNNSWVKNFETIPF</sequence>
<gene>
    <name evidence="2" type="ORF">HMPREF9725_00103</name>
</gene>
<reference evidence="2" key="1">
    <citation type="submission" date="2012-01" db="EMBL/GenBank/DDBJ databases">
        <title>The Genome Sequence of Treponema denticola H1-T.</title>
        <authorList>
            <consortium name="The Broad Institute Genome Sequencing Platform"/>
            <person name="Earl A."/>
            <person name="Ward D."/>
            <person name="Feldgarden M."/>
            <person name="Gevers D."/>
            <person name="Blanton J.M."/>
            <person name="Fenno C.J."/>
            <person name="Baranova O.V."/>
            <person name="Mathney J."/>
            <person name="Dewhirst F.E."/>
            <person name="Izard J."/>
            <person name="Young S.K."/>
            <person name="Zeng Q."/>
            <person name="Gargeya S."/>
            <person name="Fitzgerald M."/>
            <person name="Haas B."/>
            <person name="Abouelleil A."/>
            <person name="Alvarado L."/>
            <person name="Arachchi H.M."/>
            <person name="Berlin A."/>
            <person name="Chapman S.B."/>
            <person name="Gearin G."/>
            <person name="Goldberg J."/>
            <person name="Griggs A."/>
            <person name="Gujja S."/>
            <person name="Hansen M."/>
            <person name="Heiman D."/>
            <person name="Howarth C."/>
            <person name="Larimer J."/>
            <person name="Lui A."/>
            <person name="MacDonald P.J.P."/>
            <person name="McCowen C."/>
            <person name="Montmayeur A."/>
            <person name="Murphy C."/>
            <person name="Neiman D."/>
            <person name="Pearson M."/>
            <person name="Priest M."/>
            <person name="Roberts A."/>
            <person name="Saif S."/>
            <person name="Shea T."/>
            <person name="Sisk P."/>
            <person name="Stolte C."/>
            <person name="Sykes S."/>
            <person name="Wortman J."/>
            <person name="Nusbaum C."/>
            <person name="Birren B."/>
        </authorList>
    </citation>
    <scope>NUCLEOTIDE SEQUENCE [LARGE SCALE GENOMIC DNA]</scope>
    <source>
        <strain evidence="2">H1-T</strain>
    </source>
</reference>
<evidence type="ECO:0000256" key="1">
    <source>
        <dbReference type="SAM" id="MobiDB-lite"/>
    </source>
</evidence>
<feature type="compositionally biased region" description="Basic and acidic residues" evidence="1">
    <location>
        <begin position="121"/>
        <end position="145"/>
    </location>
</feature>
<dbReference type="AlphaFoldDB" id="M2CJX6"/>
<accession>M2CJX6</accession>
<comment type="caution">
    <text evidence="2">The sequence shown here is derived from an EMBL/GenBank/DDBJ whole genome shotgun (WGS) entry which is preliminary data.</text>
</comment>
<protein>
    <recommendedName>
        <fullName evidence="3">DnaD and phage-associated domain-containing protein</fullName>
    </recommendedName>
</protein>
<proteinExistence type="predicted"/>
<evidence type="ECO:0008006" key="3">
    <source>
        <dbReference type="Google" id="ProtNLM"/>
    </source>
</evidence>
<dbReference type="HOGENOM" id="CLU_773712_0_0_12"/>
<evidence type="ECO:0000313" key="2">
    <source>
        <dbReference type="EMBL" id="EMB34564.1"/>
    </source>
</evidence>